<evidence type="ECO:0000256" key="3">
    <source>
        <dbReference type="ARBA" id="ARBA00023163"/>
    </source>
</evidence>
<evidence type="ECO:0000256" key="1">
    <source>
        <dbReference type="ARBA" id="ARBA00023015"/>
    </source>
</evidence>
<dbReference type="EMBL" id="CAACYE010000005">
    <property type="protein sequence ID" value="VFA84280.1"/>
    <property type="molecule type" value="Genomic_DNA"/>
</dbReference>
<dbReference type="GO" id="GO:0003677">
    <property type="term" value="F:DNA binding"/>
    <property type="evidence" value="ECO:0007669"/>
    <property type="project" value="UniProtKB-UniRule"/>
</dbReference>
<evidence type="ECO:0000259" key="5">
    <source>
        <dbReference type="PROSITE" id="PS50977"/>
    </source>
</evidence>
<dbReference type="InterPro" id="IPR009057">
    <property type="entry name" value="Homeodomain-like_sf"/>
</dbReference>
<dbReference type="PROSITE" id="PS50977">
    <property type="entry name" value="HTH_TETR_2"/>
    <property type="match status" value="1"/>
</dbReference>
<evidence type="ECO:0000256" key="4">
    <source>
        <dbReference type="PROSITE-ProRule" id="PRU00335"/>
    </source>
</evidence>
<dbReference type="RefSeq" id="WP_137353042.1">
    <property type="nucleotide sequence ID" value="NZ_CAACYE020000001.1"/>
</dbReference>
<keyword evidence="2 4" id="KW-0238">DNA-binding</keyword>
<accession>A0A449GZR6</accession>
<dbReference type="Pfam" id="PF21993">
    <property type="entry name" value="TetR_C_13_2"/>
    <property type="match status" value="1"/>
</dbReference>
<dbReference type="InterPro" id="IPR036271">
    <property type="entry name" value="Tet_transcr_reg_TetR-rel_C_sf"/>
</dbReference>
<keyword evidence="3" id="KW-0804">Transcription</keyword>
<sequence length="206" mass="22100">MTQSARQRLIDSTIELVRTHGVAGTAVADLLTHSGTARQSIYQHFPGGKTELVAEAVRSAGSWIGRMIDEIATTHSVRELLGAFVAYWKWTLERSDYRAGCPIAAAALSGDEAPEAKENARESFANWQARLVTLAVAQGMPEPAADALATTVVAAVEGAVMLCLATRSTDPLTRVHGQLDELIRFQFAGLRTRPAGDTVPNETASR</sequence>
<organism evidence="6">
    <name type="scientific">Nocardia farcinica</name>
    <dbReference type="NCBI Taxonomy" id="37329"/>
    <lineage>
        <taxon>Bacteria</taxon>
        <taxon>Bacillati</taxon>
        <taxon>Actinomycetota</taxon>
        <taxon>Actinomycetes</taxon>
        <taxon>Mycobacteriales</taxon>
        <taxon>Nocardiaceae</taxon>
        <taxon>Nocardia</taxon>
    </lineage>
</organism>
<feature type="domain" description="HTH tetR-type" evidence="5">
    <location>
        <begin position="3"/>
        <end position="63"/>
    </location>
</feature>
<reference evidence="6" key="1">
    <citation type="submission" date="2019-02" db="EMBL/GenBank/DDBJ databases">
        <authorList>
            <consortium name="Pathogen Informatics"/>
        </authorList>
    </citation>
    <scope>NUCLEOTIDE SEQUENCE</scope>
    <source>
        <strain evidence="6">3012STDY6733949</strain>
    </source>
</reference>
<dbReference type="SUPFAM" id="SSF46689">
    <property type="entry name" value="Homeodomain-like"/>
    <property type="match status" value="1"/>
</dbReference>
<dbReference type="InterPro" id="IPR054156">
    <property type="entry name" value="YxaF_TetR_C"/>
</dbReference>
<evidence type="ECO:0000256" key="2">
    <source>
        <dbReference type="ARBA" id="ARBA00023125"/>
    </source>
</evidence>
<gene>
    <name evidence="6" type="primary">yxaF_1</name>
    <name evidence="6" type="ORF">NCTC1935_02109</name>
</gene>
<dbReference type="PANTHER" id="PTHR47506">
    <property type="entry name" value="TRANSCRIPTIONAL REGULATORY PROTEIN"/>
    <property type="match status" value="1"/>
</dbReference>
<dbReference type="SUPFAM" id="SSF48498">
    <property type="entry name" value="Tetracyclin repressor-like, C-terminal domain"/>
    <property type="match status" value="1"/>
</dbReference>
<feature type="DNA-binding region" description="H-T-H motif" evidence="4">
    <location>
        <begin position="26"/>
        <end position="45"/>
    </location>
</feature>
<protein>
    <submittedName>
        <fullName evidence="6">Uncharacterized HTH-type transcriptional regulator yxaF</fullName>
    </submittedName>
</protein>
<proteinExistence type="predicted"/>
<dbReference type="InterPro" id="IPR001647">
    <property type="entry name" value="HTH_TetR"/>
</dbReference>
<dbReference type="AlphaFoldDB" id="A0A449GZR6"/>
<evidence type="ECO:0000313" key="6">
    <source>
        <dbReference type="EMBL" id="VFA84280.1"/>
    </source>
</evidence>
<dbReference type="Gene3D" id="1.10.357.10">
    <property type="entry name" value="Tetracycline Repressor, domain 2"/>
    <property type="match status" value="1"/>
</dbReference>
<dbReference type="PANTHER" id="PTHR47506:SF3">
    <property type="entry name" value="HTH-TYPE TRANSCRIPTIONAL REGULATOR LMRA"/>
    <property type="match status" value="1"/>
</dbReference>
<keyword evidence="1" id="KW-0805">Transcription regulation</keyword>
<dbReference type="Pfam" id="PF00440">
    <property type="entry name" value="TetR_N"/>
    <property type="match status" value="1"/>
</dbReference>
<name>A0A449GZR6_NOCFR</name>